<comment type="caution">
    <text evidence="1">The sequence shown here is derived from an EMBL/GenBank/DDBJ whole genome shotgun (WGS) entry which is preliminary data.</text>
</comment>
<evidence type="ECO:0000313" key="2">
    <source>
        <dbReference type="Proteomes" id="UP000717585"/>
    </source>
</evidence>
<accession>A0A8J6B1P6</accession>
<proteinExistence type="predicted"/>
<dbReference type="EMBL" id="JAHDYR010000020">
    <property type="protein sequence ID" value="KAG9393813.1"/>
    <property type="molecule type" value="Genomic_DNA"/>
</dbReference>
<keyword evidence="2" id="KW-1185">Reference proteome</keyword>
<gene>
    <name evidence="1" type="ORF">J8273_4676</name>
</gene>
<protein>
    <submittedName>
        <fullName evidence="1">Uncharacterized protein</fullName>
    </submittedName>
</protein>
<sequence length="295" mass="32545">MSQVICLRQSILKTLRTQHKHTLDSNDKAMTSLGSRLREIKHGRASLARETKLRERIEYARRKTDEMRFSIDDLCEEIDAASSLVGRRLTLLECSPVQTPSASRSSRGELQDLFRTVCTEQCQATNALLTTMLSVKIMEQRPPKVFINNEEYSPARPAHSTALLCILLQTLATILGVRLRHPVSFAPHTVDPIVSDVTGQGYRVVSPSKVESAKASRLLWLDARQLVACSGADLESADNPAIALESMCRSHLLNIGSKAPRHRDILDQLESFGGSALACSPYMNLSPPSSSIPVV</sequence>
<dbReference type="AlphaFoldDB" id="A0A8J6B1P6"/>
<name>A0A8J6B1P6_9EUKA</name>
<evidence type="ECO:0000313" key="1">
    <source>
        <dbReference type="EMBL" id="KAG9393813.1"/>
    </source>
</evidence>
<organism evidence="1 2">
    <name type="scientific">Carpediemonas membranifera</name>
    <dbReference type="NCBI Taxonomy" id="201153"/>
    <lineage>
        <taxon>Eukaryota</taxon>
        <taxon>Metamonada</taxon>
        <taxon>Carpediemonas-like organisms</taxon>
        <taxon>Carpediemonas</taxon>
    </lineage>
</organism>
<reference evidence="1" key="1">
    <citation type="submission" date="2021-05" db="EMBL/GenBank/DDBJ databases">
        <title>A free-living protist that lacks canonical eukaryotic 1 DNA replication and segregation systems.</title>
        <authorList>
            <person name="Salas-Leiva D.E."/>
            <person name="Tromer E.C."/>
            <person name="Curtis B.A."/>
            <person name="Jerlstrom-Hultqvist J."/>
            <person name="Kolisko M."/>
            <person name="Yi Z."/>
            <person name="Salas-Leiva J.S."/>
            <person name="Gallot-Lavallee L."/>
            <person name="Kops G.J.P.L."/>
            <person name="Archibald J.M."/>
            <person name="Simpson A.G.B."/>
            <person name="Roger A.J."/>
        </authorList>
    </citation>
    <scope>NUCLEOTIDE SEQUENCE</scope>
    <source>
        <strain evidence="1">BICM</strain>
    </source>
</reference>
<dbReference type="Proteomes" id="UP000717585">
    <property type="component" value="Unassembled WGS sequence"/>
</dbReference>